<evidence type="ECO:0000256" key="4">
    <source>
        <dbReference type="PIRSR" id="PIRSR000390-2"/>
    </source>
</evidence>
<feature type="modified residue" description="N6-(pyridoxal phosphate)lysine" evidence="4">
    <location>
        <position position="194"/>
    </location>
</feature>
<dbReference type="InterPro" id="IPR015421">
    <property type="entry name" value="PyrdxlP-dep_Trfase_major"/>
</dbReference>
<proteinExistence type="inferred from homology"/>
<accession>A0A4V1N3Z7</accession>
<evidence type="ECO:0000313" key="6">
    <source>
        <dbReference type="EMBL" id="RXR30406.1"/>
    </source>
</evidence>
<feature type="active site" description="Proton acceptor" evidence="3">
    <location>
        <position position="194"/>
    </location>
</feature>
<reference evidence="7" key="1">
    <citation type="submission" date="2019-01" db="EMBL/GenBank/DDBJ databases">
        <title>Cytophagaceae bacterium strain CAR-16.</title>
        <authorList>
            <person name="Chen W.-M."/>
        </authorList>
    </citation>
    <scope>NUCLEOTIDE SEQUENCE [LARGE SCALE GENOMIC DNA]</scope>
    <source>
        <strain evidence="7">CHR27</strain>
    </source>
</reference>
<keyword evidence="1 4" id="KW-0663">Pyridoxal phosphate</keyword>
<evidence type="ECO:0000256" key="5">
    <source>
        <dbReference type="RuleBase" id="RU004508"/>
    </source>
</evidence>
<keyword evidence="7" id="KW-1185">Reference proteome</keyword>
<organism evidence="6 7">
    <name type="scientific">Sphingobium fluviale</name>
    <dbReference type="NCBI Taxonomy" id="2506423"/>
    <lineage>
        <taxon>Bacteria</taxon>
        <taxon>Pseudomonadati</taxon>
        <taxon>Pseudomonadota</taxon>
        <taxon>Alphaproteobacteria</taxon>
        <taxon>Sphingomonadales</taxon>
        <taxon>Sphingomonadaceae</taxon>
        <taxon>Sphingobium</taxon>
    </lineage>
</organism>
<dbReference type="GO" id="GO:0008483">
    <property type="term" value="F:transaminase activity"/>
    <property type="evidence" value="ECO:0007669"/>
    <property type="project" value="UniProtKB-KW"/>
</dbReference>
<dbReference type="GO" id="GO:0000271">
    <property type="term" value="P:polysaccharide biosynthetic process"/>
    <property type="evidence" value="ECO:0007669"/>
    <property type="project" value="TreeGrafter"/>
</dbReference>
<dbReference type="AlphaFoldDB" id="A0A4V1N3Z7"/>
<sequence>MNVISTIERPVPFVDLSLQWDQIRGDVMPDLQGLFEASAYCLGPWASAFEKQVADYLGVKHAIAVSSGSAALHVATIAAGIKRGDKVLVPAHTFIGTIWGLLYEGAIPVFCEVEDTTGNIDLADAERRLEKGVKAIIPVHLYGQPADMTKVMAFANRHGLAVIEDAAQAIGACFQNKRIGSFGTMGCFSFYPGKNLGGAGEGGLVVTDDDEKAKLLRSLREHGQTERYVHDRIGYNYRMDGIQALVLGHKLKRLDGWTDQRRAIAARYRGELADTPLRLPDMVHGDHVYHLYVIRTEKRDSLRSFLESCGVQTGLHYPLPLYRQPCLAGITTPPAEGFRITEDWASHGLSLPMFAGMTLAQQDRVIEAIHSFFKVEK</sequence>
<dbReference type="PANTHER" id="PTHR30244">
    <property type="entry name" value="TRANSAMINASE"/>
    <property type="match status" value="1"/>
</dbReference>
<keyword evidence="6" id="KW-0808">Transferase</keyword>
<evidence type="ECO:0000256" key="2">
    <source>
        <dbReference type="ARBA" id="ARBA00037999"/>
    </source>
</evidence>
<dbReference type="PANTHER" id="PTHR30244:SF36">
    <property type="entry name" value="3-OXO-GLUCOSE-6-PHOSPHATE:GLUTAMATE AMINOTRANSFERASE"/>
    <property type="match status" value="1"/>
</dbReference>
<protein>
    <submittedName>
        <fullName evidence="6">DegT/DnrJ/EryC1/StrS family aminotransferase</fullName>
    </submittedName>
</protein>
<dbReference type="Gene3D" id="3.40.640.10">
    <property type="entry name" value="Type I PLP-dependent aspartate aminotransferase-like (Major domain)"/>
    <property type="match status" value="1"/>
</dbReference>
<dbReference type="Gene3D" id="3.90.1150.10">
    <property type="entry name" value="Aspartate Aminotransferase, domain 1"/>
    <property type="match status" value="1"/>
</dbReference>
<dbReference type="CDD" id="cd00616">
    <property type="entry name" value="AHBA_syn"/>
    <property type="match status" value="1"/>
</dbReference>
<dbReference type="Proteomes" id="UP000290958">
    <property type="component" value="Unassembled WGS sequence"/>
</dbReference>
<dbReference type="InterPro" id="IPR015422">
    <property type="entry name" value="PyrdxlP-dep_Trfase_small"/>
</dbReference>
<evidence type="ECO:0000313" key="7">
    <source>
        <dbReference type="Proteomes" id="UP000290958"/>
    </source>
</evidence>
<evidence type="ECO:0000256" key="1">
    <source>
        <dbReference type="ARBA" id="ARBA00022898"/>
    </source>
</evidence>
<name>A0A4V1N3Z7_9SPHN</name>
<evidence type="ECO:0000256" key="3">
    <source>
        <dbReference type="PIRSR" id="PIRSR000390-1"/>
    </source>
</evidence>
<dbReference type="GO" id="GO:0030170">
    <property type="term" value="F:pyridoxal phosphate binding"/>
    <property type="evidence" value="ECO:0007669"/>
    <property type="project" value="TreeGrafter"/>
</dbReference>
<dbReference type="SUPFAM" id="SSF53383">
    <property type="entry name" value="PLP-dependent transferases"/>
    <property type="match status" value="1"/>
</dbReference>
<dbReference type="InterPro" id="IPR015424">
    <property type="entry name" value="PyrdxlP-dep_Trfase"/>
</dbReference>
<keyword evidence="6" id="KW-0032">Aminotransferase</keyword>
<dbReference type="PIRSF" id="PIRSF000390">
    <property type="entry name" value="PLP_StrS"/>
    <property type="match status" value="1"/>
</dbReference>
<dbReference type="EMBL" id="SBKP01000002">
    <property type="protein sequence ID" value="RXR30406.1"/>
    <property type="molecule type" value="Genomic_DNA"/>
</dbReference>
<comment type="similarity">
    <text evidence="2 5">Belongs to the DegT/DnrJ/EryC1 family.</text>
</comment>
<gene>
    <name evidence="6" type="ORF">EQG66_03565</name>
</gene>
<dbReference type="OrthoDB" id="9768668at2"/>
<dbReference type="InterPro" id="IPR000653">
    <property type="entry name" value="DegT/StrS_aminotransferase"/>
</dbReference>
<dbReference type="Pfam" id="PF01041">
    <property type="entry name" value="DegT_DnrJ_EryC1"/>
    <property type="match status" value="1"/>
</dbReference>
<comment type="caution">
    <text evidence="6">The sequence shown here is derived from an EMBL/GenBank/DDBJ whole genome shotgun (WGS) entry which is preliminary data.</text>
</comment>